<reference evidence="12 13" key="1">
    <citation type="submission" date="2010-05" db="EMBL/GenBank/DDBJ databases">
        <title>The Genome Sequence of Thecamonas trahens ATCC 50062.</title>
        <authorList>
            <consortium name="The Broad Institute Genome Sequencing Platform"/>
            <person name="Russ C."/>
            <person name="Cuomo C."/>
            <person name="Shea T."/>
            <person name="Young S.K."/>
            <person name="Zeng Q."/>
            <person name="Koehrsen M."/>
            <person name="Haas B."/>
            <person name="Borodovsky M."/>
            <person name="Guigo R."/>
            <person name="Alvarado L."/>
            <person name="Berlin A."/>
            <person name="Bochicchio J."/>
            <person name="Borenstein D."/>
            <person name="Chapman S."/>
            <person name="Chen Z."/>
            <person name="Freedman E."/>
            <person name="Gellesch M."/>
            <person name="Goldberg J."/>
            <person name="Griggs A."/>
            <person name="Gujja S."/>
            <person name="Heilman E."/>
            <person name="Heiman D."/>
            <person name="Hepburn T."/>
            <person name="Howarth C."/>
            <person name="Jen D."/>
            <person name="Larson L."/>
            <person name="Mehta T."/>
            <person name="Park D."/>
            <person name="Pearson M."/>
            <person name="Roberts A."/>
            <person name="Saif S."/>
            <person name="Shenoy N."/>
            <person name="Sisk P."/>
            <person name="Stolte C."/>
            <person name="Sykes S."/>
            <person name="Thomson T."/>
            <person name="Walk T."/>
            <person name="White J."/>
            <person name="Yandava C."/>
            <person name="Burger G."/>
            <person name="Gray M.W."/>
            <person name="Holland P.W.H."/>
            <person name="King N."/>
            <person name="Lang F.B.F."/>
            <person name="Roger A.J."/>
            <person name="Ruiz-Trillo I."/>
            <person name="Lander E."/>
            <person name="Nusbaum C."/>
        </authorList>
    </citation>
    <scope>NUCLEOTIDE SEQUENCE [LARGE SCALE GENOMIC DNA]</scope>
    <source>
        <strain evidence="12 13">ATCC 50062</strain>
    </source>
</reference>
<keyword evidence="1" id="KW-0723">Serine/threonine-protein kinase</keyword>
<dbReference type="OMA" id="RISCVYK"/>
<dbReference type="GO" id="GO:0004708">
    <property type="term" value="F:MAP kinase kinase activity"/>
    <property type="evidence" value="ECO:0007669"/>
    <property type="project" value="UniProtKB-EC"/>
</dbReference>
<evidence type="ECO:0000259" key="11">
    <source>
        <dbReference type="PROSITE" id="PS50011"/>
    </source>
</evidence>
<feature type="domain" description="Protein kinase" evidence="11">
    <location>
        <begin position="66"/>
        <end position="340"/>
    </location>
</feature>
<evidence type="ECO:0000256" key="5">
    <source>
        <dbReference type="ARBA" id="ARBA00022840"/>
    </source>
</evidence>
<dbReference type="Gene3D" id="1.10.510.10">
    <property type="entry name" value="Transferase(Phosphotransferase) domain 1"/>
    <property type="match status" value="1"/>
</dbReference>
<gene>
    <name evidence="12" type="ORF">AMSG_01514</name>
</gene>
<evidence type="ECO:0000256" key="7">
    <source>
        <dbReference type="ARBA" id="ARBA00038999"/>
    </source>
</evidence>
<dbReference type="PANTHER" id="PTHR48013">
    <property type="entry name" value="DUAL SPECIFICITY MITOGEN-ACTIVATED PROTEIN KINASE KINASE 5-RELATED"/>
    <property type="match status" value="1"/>
</dbReference>
<evidence type="ECO:0000256" key="1">
    <source>
        <dbReference type="ARBA" id="ARBA00022527"/>
    </source>
</evidence>
<comment type="similarity">
    <text evidence="6">Belongs to the protein kinase superfamily. STE Ser/Thr protein kinase family. MAP kinase kinase subfamily.</text>
</comment>
<dbReference type="SMART" id="SM00220">
    <property type="entry name" value="S_TKc"/>
    <property type="match status" value="1"/>
</dbReference>
<evidence type="ECO:0000256" key="2">
    <source>
        <dbReference type="ARBA" id="ARBA00022679"/>
    </source>
</evidence>
<dbReference type="Gene3D" id="3.30.200.20">
    <property type="entry name" value="Phosphorylase Kinase, domain 1"/>
    <property type="match status" value="1"/>
</dbReference>
<dbReference type="Proteomes" id="UP000054408">
    <property type="component" value="Unassembled WGS sequence"/>
</dbReference>
<dbReference type="EMBL" id="GL349438">
    <property type="protein sequence ID" value="KNC54663.1"/>
    <property type="molecule type" value="Genomic_DNA"/>
</dbReference>
<comment type="catalytic activity">
    <reaction evidence="10">
        <text>L-tyrosyl-[protein] + ATP = O-phospho-L-tyrosyl-[protein] + ADP + H(+)</text>
        <dbReference type="Rhea" id="RHEA:10596"/>
        <dbReference type="Rhea" id="RHEA-COMP:10136"/>
        <dbReference type="Rhea" id="RHEA-COMP:20101"/>
        <dbReference type="ChEBI" id="CHEBI:15378"/>
        <dbReference type="ChEBI" id="CHEBI:30616"/>
        <dbReference type="ChEBI" id="CHEBI:46858"/>
        <dbReference type="ChEBI" id="CHEBI:61978"/>
        <dbReference type="ChEBI" id="CHEBI:456216"/>
        <dbReference type="EC" id="2.7.12.2"/>
    </reaction>
</comment>
<dbReference type="PANTHER" id="PTHR48013:SF9">
    <property type="entry name" value="DUAL SPECIFICITY MITOGEN-ACTIVATED PROTEIN KINASE KINASE 5"/>
    <property type="match status" value="1"/>
</dbReference>
<keyword evidence="4 12" id="KW-0418">Kinase</keyword>
<evidence type="ECO:0000256" key="9">
    <source>
        <dbReference type="ARBA" id="ARBA00049299"/>
    </source>
</evidence>
<dbReference type="STRING" id="461836.A0A0L0DT96"/>
<evidence type="ECO:0000256" key="6">
    <source>
        <dbReference type="ARBA" id="ARBA00038035"/>
    </source>
</evidence>
<dbReference type="GO" id="GO:0005524">
    <property type="term" value="F:ATP binding"/>
    <property type="evidence" value="ECO:0007669"/>
    <property type="project" value="UniProtKB-KW"/>
</dbReference>
<dbReference type="InterPro" id="IPR011009">
    <property type="entry name" value="Kinase-like_dom_sf"/>
</dbReference>
<keyword evidence="2" id="KW-0808">Transferase</keyword>
<evidence type="ECO:0000256" key="10">
    <source>
        <dbReference type="ARBA" id="ARBA00051693"/>
    </source>
</evidence>
<dbReference type="eggNOG" id="KOG0581">
    <property type="taxonomic scope" value="Eukaryota"/>
</dbReference>
<keyword evidence="13" id="KW-1185">Reference proteome</keyword>
<dbReference type="EC" id="2.7.12.2" evidence="7"/>
<dbReference type="InterPro" id="IPR000719">
    <property type="entry name" value="Prot_kinase_dom"/>
</dbReference>
<dbReference type="PROSITE" id="PS00108">
    <property type="entry name" value="PROTEIN_KINASE_ST"/>
    <property type="match status" value="1"/>
</dbReference>
<dbReference type="GeneID" id="25561261"/>
<dbReference type="GO" id="GO:0004674">
    <property type="term" value="F:protein serine/threonine kinase activity"/>
    <property type="evidence" value="ECO:0007669"/>
    <property type="project" value="UniProtKB-KW"/>
</dbReference>
<comment type="catalytic activity">
    <reaction evidence="9">
        <text>L-threonyl-[protein] + ATP = O-phospho-L-threonyl-[protein] + ADP + H(+)</text>
        <dbReference type="Rhea" id="RHEA:46608"/>
        <dbReference type="Rhea" id="RHEA-COMP:11060"/>
        <dbReference type="Rhea" id="RHEA-COMP:11605"/>
        <dbReference type="ChEBI" id="CHEBI:15378"/>
        <dbReference type="ChEBI" id="CHEBI:30013"/>
        <dbReference type="ChEBI" id="CHEBI:30616"/>
        <dbReference type="ChEBI" id="CHEBI:61977"/>
        <dbReference type="ChEBI" id="CHEBI:456216"/>
        <dbReference type="EC" id="2.7.12.2"/>
    </reaction>
</comment>
<keyword evidence="5" id="KW-0067">ATP-binding</keyword>
<dbReference type="OrthoDB" id="10252354at2759"/>
<dbReference type="AlphaFoldDB" id="A0A0L0DT96"/>
<name>A0A0L0DT96_THETB</name>
<evidence type="ECO:0000313" key="13">
    <source>
        <dbReference type="Proteomes" id="UP000054408"/>
    </source>
</evidence>
<accession>A0A0L0DT96</accession>
<dbReference type="PROSITE" id="PS50011">
    <property type="entry name" value="PROTEIN_KINASE_DOM"/>
    <property type="match status" value="1"/>
</dbReference>
<dbReference type="SUPFAM" id="SSF56112">
    <property type="entry name" value="Protein kinase-like (PK-like)"/>
    <property type="match status" value="1"/>
</dbReference>
<proteinExistence type="inferred from homology"/>
<dbReference type="Pfam" id="PF00069">
    <property type="entry name" value="Pkinase"/>
    <property type="match status" value="1"/>
</dbReference>
<evidence type="ECO:0000313" key="12">
    <source>
        <dbReference type="EMBL" id="KNC54663.1"/>
    </source>
</evidence>
<protein>
    <recommendedName>
        <fullName evidence="7">mitogen-activated protein kinase kinase</fullName>
        <ecNumber evidence="7">2.7.12.2</ecNumber>
    </recommendedName>
</protein>
<comment type="catalytic activity">
    <reaction evidence="8">
        <text>L-seryl-[protein] + ATP = O-phospho-L-seryl-[protein] + ADP + H(+)</text>
        <dbReference type="Rhea" id="RHEA:17989"/>
        <dbReference type="Rhea" id="RHEA-COMP:9863"/>
        <dbReference type="Rhea" id="RHEA-COMP:11604"/>
        <dbReference type="ChEBI" id="CHEBI:15378"/>
        <dbReference type="ChEBI" id="CHEBI:29999"/>
        <dbReference type="ChEBI" id="CHEBI:30616"/>
        <dbReference type="ChEBI" id="CHEBI:83421"/>
        <dbReference type="ChEBI" id="CHEBI:456216"/>
        <dbReference type="EC" id="2.7.12.2"/>
    </reaction>
</comment>
<organism evidence="12 13">
    <name type="scientific">Thecamonas trahens ATCC 50062</name>
    <dbReference type="NCBI Taxonomy" id="461836"/>
    <lineage>
        <taxon>Eukaryota</taxon>
        <taxon>Apusozoa</taxon>
        <taxon>Apusomonadida</taxon>
        <taxon>Apusomonadidae</taxon>
        <taxon>Thecamonas</taxon>
    </lineage>
</organism>
<dbReference type="InterPro" id="IPR008271">
    <property type="entry name" value="Ser/Thr_kinase_AS"/>
</dbReference>
<dbReference type="FunFam" id="3.30.200.20:FF:000040">
    <property type="entry name" value="Dual specificity mitogen-activated protein kinase kinase"/>
    <property type="match status" value="1"/>
</dbReference>
<evidence type="ECO:0000256" key="8">
    <source>
        <dbReference type="ARBA" id="ARBA00049014"/>
    </source>
</evidence>
<evidence type="ECO:0000256" key="3">
    <source>
        <dbReference type="ARBA" id="ARBA00022741"/>
    </source>
</evidence>
<evidence type="ECO:0000256" key="4">
    <source>
        <dbReference type="ARBA" id="ARBA00022777"/>
    </source>
</evidence>
<sequence length="363" mass="39211">MGLKARRARGHLQLKPTTLAGTKPMRSATSPEATVASLLDAVARGRGKDGEAGKGGGKVQVVLADLVDDGVLGEGAQGFVTRVVHEPTGVVMAVKHIRLDPTSETEPETRAKRAKLVTEVKTYLTAECINIVSSYGTFVDEGMIKIVLEYMDGGSLLSHRAAVAGETNEVKMQLLAAVAHQIVNGLDYLHAERHLVHRDLKPENILLSSDGTVKITDFGVSKEVESTLANCNTFVGTLTYMSPERIDTLRAVAGYNYAADIWSLGIILVECAIGKYPYPATNPEQLLDHMNLVCESDPPLDSWLPPSSTPGPFRDFVARCLVRDQTARATAAELAAHPFLTGRDPNFDLSQWVRDQILPASSL</sequence>
<dbReference type="RefSeq" id="XP_013761565.1">
    <property type="nucleotide sequence ID" value="XM_013906111.1"/>
</dbReference>
<keyword evidence="3" id="KW-0547">Nucleotide-binding</keyword>